<gene>
    <name evidence="1" type="ORF">LKE01_00290</name>
</gene>
<dbReference type="GeneID" id="71567668"/>
<comment type="caution">
    <text evidence="1">The sequence shown here is derived from an EMBL/GenBank/DDBJ whole genome shotgun (WGS) entry which is preliminary data.</text>
</comment>
<keyword evidence="2" id="KW-1185">Reference proteome</keyword>
<dbReference type="RefSeq" id="WP_056982560.1">
    <property type="nucleotide sequence ID" value="NZ_BJVK01000001.1"/>
</dbReference>
<dbReference type="EMBL" id="BJVK01000001">
    <property type="protein sequence ID" value="GEL27209.1"/>
    <property type="molecule type" value="Genomic_DNA"/>
</dbReference>
<evidence type="ECO:0000313" key="2">
    <source>
        <dbReference type="Proteomes" id="UP000321893"/>
    </source>
</evidence>
<proteinExistence type="predicted"/>
<protein>
    <submittedName>
        <fullName evidence="1">Uncharacterized protein</fullName>
    </submittedName>
</protein>
<accession>A0A511DQY0</accession>
<dbReference type="OrthoDB" id="2327330at2"/>
<evidence type="ECO:0000313" key="1">
    <source>
        <dbReference type="EMBL" id="GEL27209.1"/>
    </source>
</evidence>
<reference evidence="1" key="1">
    <citation type="submission" date="2019-07" db="EMBL/GenBank/DDBJ databases">
        <title>Whole genome shotgun sequence of Lactobacillus kefiri NBRC 15888.</title>
        <authorList>
            <person name="Hosoyama A."/>
            <person name="Uohara A."/>
            <person name="Ohji S."/>
            <person name="Ichikawa N."/>
        </authorList>
    </citation>
    <scope>NUCLEOTIDE SEQUENCE [LARGE SCALE GENOMIC DNA]</scope>
    <source>
        <strain evidence="1">NBRC 15888</strain>
    </source>
</reference>
<sequence length="60" mass="6952">MRKTKVPAFTIVDSLIGLTIICTFSLFYIQAIHQMNQKIDASEQVMISERARYEAEIMEK</sequence>
<dbReference type="AlphaFoldDB" id="A0A511DQY0"/>
<name>A0A511DQY0_LENKE</name>
<dbReference type="Proteomes" id="UP000321893">
    <property type="component" value="Unassembled WGS sequence"/>
</dbReference>
<organism evidence="1 2">
    <name type="scientific">Lentilactobacillus kefiri</name>
    <name type="common">Lactobacillus kefiri</name>
    <dbReference type="NCBI Taxonomy" id="33962"/>
    <lineage>
        <taxon>Bacteria</taxon>
        <taxon>Bacillati</taxon>
        <taxon>Bacillota</taxon>
        <taxon>Bacilli</taxon>
        <taxon>Lactobacillales</taxon>
        <taxon>Lactobacillaceae</taxon>
        <taxon>Lentilactobacillus</taxon>
    </lineage>
</organism>